<feature type="transmembrane region" description="Helical" evidence="1">
    <location>
        <begin position="61"/>
        <end position="83"/>
    </location>
</feature>
<dbReference type="InterPro" id="IPR003018">
    <property type="entry name" value="GAF"/>
</dbReference>
<evidence type="ECO:0008006" key="5">
    <source>
        <dbReference type="Google" id="ProtNLM"/>
    </source>
</evidence>
<feature type="transmembrane region" description="Helical" evidence="1">
    <location>
        <begin position="95"/>
        <end position="116"/>
    </location>
</feature>
<dbReference type="SUPFAM" id="SSF55781">
    <property type="entry name" value="GAF domain-like"/>
    <property type="match status" value="1"/>
</dbReference>
<gene>
    <name evidence="4" type="ORF">LCGC14_0247630</name>
</gene>
<keyword evidence="1" id="KW-0472">Membrane</keyword>
<name>A0A0F9WQH9_9ZZZZ</name>
<evidence type="ECO:0000259" key="3">
    <source>
        <dbReference type="Pfam" id="PF16963"/>
    </source>
</evidence>
<dbReference type="Pfam" id="PF13185">
    <property type="entry name" value="GAF_2"/>
    <property type="match status" value="1"/>
</dbReference>
<dbReference type="InterPro" id="IPR031583">
    <property type="entry name" value="PelD_GGDEF"/>
</dbReference>
<feature type="domain" description="GAF" evidence="2">
    <location>
        <begin position="186"/>
        <end position="310"/>
    </location>
</feature>
<evidence type="ECO:0000313" key="4">
    <source>
        <dbReference type="EMBL" id="KKN88466.1"/>
    </source>
</evidence>
<protein>
    <recommendedName>
        <fullName evidence="5">PelD GGDEF domain-containing protein</fullName>
    </recommendedName>
</protein>
<feature type="domain" description="PelD GGDEF" evidence="3">
    <location>
        <begin position="324"/>
        <end position="441"/>
    </location>
</feature>
<dbReference type="Pfam" id="PF16963">
    <property type="entry name" value="PelD_GGDEF"/>
    <property type="match status" value="1"/>
</dbReference>
<proteinExistence type="predicted"/>
<evidence type="ECO:0000256" key="1">
    <source>
        <dbReference type="SAM" id="Phobius"/>
    </source>
</evidence>
<feature type="transmembrane region" description="Helical" evidence="1">
    <location>
        <begin position="20"/>
        <end position="40"/>
    </location>
</feature>
<dbReference type="InterPro" id="IPR038367">
    <property type="entry name" value="PelD_GGDEF_sf"/>
</dbReference>
<accession>A0A0F9WQH9</accession>
<dbReference type="EMBL" id="LAZR01000128">
    <property type="protein sequence ID" value="KKN88466.1"/>
    <property type="molecule type" value="Genomic_DNA"/>
</dbReference>
<dbReference type="InterPro" id="IPR029016">
    <property type="entry name" value="GAF-like_dom_sf"/>
</dbReference>
<keyword evidence="1" id="KW-0812">Transmembrane</keyword>
<dbReference type="AlphaFoldDB" id="A0A0F9WQH9"/>
<dbReference type="Gene3D" id="3.30.450.40">
    <property type="match status" value="1"/>
</dbReference>
<organism evidence="4">
    <name type="scientific">marine sediment metagenome</name>
    <dbReference type="NCBI Taxonomy" id="412755"/>
    <lineage>
        <taxon>unclassified sequences</taxon>
        <taxon>metagenomes</taxon>
        <taxon>ecological metagenomes</taxon>
    </lineage>
</organism>
<sequence length="455" mass="50962">MFSHSPHKDYVLAPPVRTSLAWLETPLITGLLLALCYWASPDDPLFINSFPWPILAPLLLGVRYGFFHGLISSMIIIGAVFWMRSRGLPVYAELPASYIIGMLVSSMVVGEFRDLWGRRLQRLQMANEYRQYRLDEFTRAYQVLRISHDRLEQRVAASEQSLRSSLLLLRNRARQLSEKGELLTPMAESILAVLAQYGSFNAAALYPVDSEGRLKGKPLAVMGEMDSLDSNDLLVQMCLEKGDVVSVRETIIEQGKDASLSSLQACVPLIDAEDRLLAVVAIKSMPFFAFNDRTFSLLALLGGHVADLLQSDPKALQLASLDAQHFSQHLKRARLDAENHDLPGSLMFVELSLENEPLLKALQDSQRGLDLQIQLRNGRSYAGVMILMPLTDAEGVLGYEKRLQYLLTERFGQGVSLDSLEARVHHHQLDPKGRSTGLHDFLYIECGLNDQQMAI</sequence>
<dbReference type="Gene3D" id="3.30.70.2880">
    <property type="match status" value="1"/>
</dbReference>
<reference evidence="4" key="1">
    <citation type="journal article" date="2015" name="Nature">
        <title>Complex archaea that bridge the gap between prokaryotes and eukaryotes.</title>
        <authorList>
            <person name="Spang A."/>
            <person name="Saw J.H."/>
            <person name="Jorgensen S.L."/>
            <person name="Zaremba-Niedzwiedzka K."/>
            <person name="Martijn J."/>
            <person name="Lind A.E."/>
            <person name="van Eijk R."/>
            <person name="Schleper C."/>
            <person name="Guy L."/>
            <person name="Ettema T.J."/>
        </authorList>
    </citation>
    <scope>NUCLEOTIDE SEQUENCE</scope>
</reference>
<evidence type="ECO:0000259" key="2">
    <source>
        <dbReference type="Pfam" id="PF13185"/>
    </source>
</evidence>
<keyword evidence="1" id="KW-1133">Transmembrane helix</keyword>
<comment type="caution">
    <text evidence="4">The sequence shown here is derived from an EMBL/GenBank/DDBJ whole genome shotgun (WGS) entry which is preliminary data.</text>
</comment>